<dbReference type="CDD" id="cd11649">
    <property type="entry name" value="RsmI_like"/>
    <property type="match status" value="1"/>
</dbReference>
<name>A0ABT7DUT2_9NEIS</name>
<evidence type="ECO:0000256" key="5">
    <source>
        <dbReference type="ARBA" id="ARBA00022691"/>
    </source>
</evidence>
<dbReference type="InterPro" id="IPR000878">
    <property type="entry name" value="4pyrrol_Mease"/>
</dbReference>
<dbReference type="PANTHER" id="PTHR46111:SF2">
    <property type="entry name" value="SAM-DEPENDENT METHYLTRANSFERASE"/>
    <property type="match status" value="1"/>
</dbReference>
<keyword evidence="5" id="KW-0949">S-adenosyl-L-methionine</keyword>
<keyword evidence="3 7" id="KW-0489">Methyltransferase</keyword>
<dbReference type="PIRSF" id="PIRSF005917">
    <property type="entry name" value="MTase_YraL"/>
    <property type="match status" value="1"/>
</dbReference>
<dbReference type="PANTHER" id="PTHR46111">
    <property type="entry name" value="RIBOSOMAL RNA SMALL SUBUNIT METHYLTRANSFERASE I"/>
    <property type="match status" value="1"/>
</dbReference>
<dbReference type="InterPro" id="IPR014776">
    <property type="entry name" value="4pyrrole_Mease_sub2"/>
</dbReference>
<accession>A0ABT7DUT2</accession>
<dbReference type="Proteomes" id="UP001172778">
    <property type="component" value="Unassembled WGS sequence"/>
</dbReference>
<gene>
    <name evidence="7" type="ORF">PZA18_07175</name>
</gene>
<evidence type="ECO:0000259" key="6">
    <source>
        <dbReference type="Pfam" id="PF00590"/>
    </source>
</evidence>
<dbReference type="InterPro" id="IPR008189">
    <property type="entry name" value="rRNA_ssu_MeTfrase_I"/>
</dbReference>
<dbReference type="Gene3D" id="3.30.950.10">
    <property type="entry name" value="Methyltransferase, Cobalt-precorrin-4 Transmethylase, Domain 2"/>
    <property type="match status" value="1"/>
</dbReference>
<reference evidence="7" key="1">
    <citation type="submission" date="2023-03" db="EMBL/GenBank/DDBJ databases">
        <title>Chitinimonas shenzhenensis gen. nov., sp. nov., a novel member of family Burkholderiaceae isolated from activated sludge collected in Shen Zhen, China.</title>
        <authorList>
            <person name="Wang X."/>
        </authorList>
    </citation>
    <scope>NUCLEOTIDE SEQUENCE</scope>
    <source>
        <strain evidence="7">DQS-5</strain>
    </source>
</reference>
<evidence type="ECO:0000256" key="2">
    <source>
        <dbReference type="ARBA" id="ARBA00022552"/>
    </source>
</evidence>
<keyword evidence="1" id="KW-0963">Cytoplasm</keyword>
<sequence length="239" mass="26315">MTTLGTLYLVPAPLGDCALPSMLPEDVRLIANRLNHWVVENAKTARRILKAYDPDRVIAEIEMATLNEHTQEAELRPLLAPLLAGKDVGLISEAGCPGVADPGAQLVRLAHEQNIRVIPLVGPSSILLALMASGASGQRFRFHGYLPTDAQTRSSRLKELEGDSRRHQETQLFIETPYRNMALLDALLNTCRPDTLLAVACDLTTPTEQIISRTIASWKKQEKPELGKRPALFLIYAGH</sequence>
<dbReference type="InterPro" id="IPR035996">
    <property type="entry name" value="4pyrrol_Methylase_sf"/>
</dbReference>
<keyword evidence="8" id="KW-1185">Reference proteome</keyword>
<organism evidence="7 8">
    <name type="scientific">Parachitinimonas caeni</name>
    <dbReference type="NCBI Taxonomy" id="3031301"/>
    <lineage>
        <taxon>Bacteria</taxon>
        <taxon>Pseudomonadati</taxon>
        <taxon>Pseudomonadota</taxon>
        <taxon>Betaproteobacteria</taxon>
        <taxon>Neisseriales</taxon>
        <taxon>Chitinibacteraceae</taxon>
        <taxon>Parachitinimonas</taxon>
    </lineage>
</organism>
<evidence type="ECO:0000313" key="7">
    <source>
        <dbReference type="EMBL" id="MDK2123828.1"/>
    </source>
</evidence>
<dbReference type="RefSeq" id="WP_284100131.1">
    <property type="nucleotide sequence ID" value="NZ_JARRAF010000006.1"/>
</dbReference>
<keyword evidence="4" id="KW-0808">Transferase</keyword>
<evidence type="ECO:0000256" key="4">
    <source>
        <dbReference type="ARBA" id="ARBA00022679"/>
    </source>
</evidence>
<keyword evidence="2" id="KW-0698">rRNA processing</keyword>
<dbReference type="Gene3D" id="3.40.1010.10">
    <property type="entry name" value="Cobalt-precorrin-4 Transmethylase, Domain 1"/>
    <property type="match status" value="1"/>
</dbReference>
<protein>
    <submittedName>
        <fullName evidence="7">SAM-dependent methyltransferase</fullName>
    </submittedName>
</protein>
<dbReference type="SUPFAM" id="SSF53790">
    <property type="entry name" value="Tetrapyrrole methylase"/>
    <property type="match status" value="1"/>
</dbReference>
<dbReference type="EMBL" id="JARRAF010000006">
    <property type="protein sequence ID" value="MDK2123828.1"/>
    <property type="molecule type" value="Genomic_DNA"/>
</dbReference>
<dbReference type="GO" id="GO:0008168">
    <property type="term" value="F:methyltransferase activity"/>
    <property type="evidence" value="ECO:0007669"/>
    <property type="project" value="UniProtKB-KW"/>
</dbReference>
<evidence type="ECO:0000313" key="8">
    <source>
        <dbReference type="Proteomes" id="UP001172778"/>
    </source>
</evidence>
<dbReference type="GO" id="GO:0032259">
    <property type="term" value="P:methylation"/>
    <property type="evidence" value="ECO:0007669"/>
    <property type="project" value="UniProtKB-KW"/>
</dbReference>
<dbReference type="Pfam" id="PF00590">
    <property type="entry name" value="TP_methylase"/>
    <property type="match status" value="1"/>
</dbReference>
<comment type="caution">
    <text evidence="7">The sequence shown here is derived from an EMBL/GenBank/DDBJ whole genome shotgun (WGS) entry which is preliminary data.</text>
</comment>
<evidence type="ECO:0000256" key="1">
    <source>
        <dbReference type="ARBA" id="ARBA00022490"/>
    </source>
</evidence>
<proteinExistence type="predicted"/>
<dbReference type="InterPro" id="IPR014777">
    <property type="entry name" value="4pyrrole_Mease_sub1"/>
</dbReference>
<feature type="domain" description="Tetrapyrrole methylase" evidence="6">
    <location>
        <begin position="7"/>
        <end position="216"/>
    </location>
</feature>
<evidence type="ECO:0000256" key="3">
    <source>
        <dbReference type="ARBA" id="ARBA00022603"/>
    </source>
</evidence>